<dbReference type="OrthoDB" id="6421400at2759"/>
<gene>
    <name evidence="1" type="primary">AVEN_215796_1</name>
    <name evidence="1" type="ORF">TNCT_521401</name>
</gene>
<accession>A0A8X6I1L1</accession>
<dbReference type="AlphaFoldDB" id="A0A8X6I1L1"/>
<reference evidence="1" key="1">
    <citation type="submission" date="2020-07" db="EMBL/GenBank/DDBJ databases">
        <title>Multicomponent nature underlies the extraordinary mechanical properties of spider dragline silk.</title>
        <authorList>
            <person name="Kono N."/>
            <person name="Nakamura H."/>
            <person name="Mori M."/>
            <person name="Yoshida Y."/>
            <person name="Ohtoshi R."/>
            <person name="Malay A.D."/>
            <person name="Moran D.A.P."/>
            <person name="Tomita M."/>
            <person name="Numata K."/>
            <person name="Arakawa K."/>
        </authorList>
    </citation>
    <scope>NUCLEOTIDE SEQUENCE</scope>
</reference>
<dbReference type="EMBL" id="BMAO01009673">
    <property type="protein sequence ID" value="GFR32540.1"/>
    <property type="molecule type" value="Genomic_DNA"/>
</dbReference>
<protein>
    <submittedName>
        <fullName evidence="1">Uncharacterized protein</fullName>
    </submittedName>
</protein>
<comment type="caution">
    <text evidence="1">The sequence shown here is derived from an EMBL/GenBank/DDBJ whole genome shotgun (WGS) entry which is preliminary data.</text>
</comment>
<evidence type="ECO:0000313" key="2">
    <source>
        <dbReference type="Proteomes" id="UP000887116"/>
    </source>
</evidence>
<name>A0A8X6I1L1_TRICU</name>
<evidence type="ECO:0000313" key="1">
    <source>
        <dbReference type="EMBL" id="GFR32540.1"/>
    </source>
</evidence>
<organism evidence="1 2">
    <name type="scientific">Trichonephila clavata</name>
    <name type="common">Joro spider</name>
    <name type="synonym">Nephila clavata</name>
    <dbReference type="NCBI Taxonomy" id="2740835"/>
    <lineage>
        <taxon>Eukaryota</taxon>
        <taxon>Metazoa</taxon>
        <taxon>Ecdysozoa</taxon>
        <taxon>Arthropoda</taxon>
        <taxon>Chelicerata</taxon>
        <taxon>Arachnida</taxon>
        <taxon>Araneae</taxon>
        <taxon>Araneomorphae</taxon>
        <taxon>Entelegynae</taxon>
        <taxon>Araneoidea</taxon>
        <taxon>Nephilidae</taxon>
        <taxon>Trichonephila</taxon>
    </lineage>
</organism>
<proteinExistence type="predicted"/>
<keyword evidence="2" id="KW-1185">Reference proteome</keyword>
<dbReference type="Proteomes" id="UP000887116">
    <property type="component" value="Unassembled WGS sequence"/>
</dbReference>
<sequence>MGKLKGELPLGGYSSKNEKEIVIAPCQGWADPCEFCDKRFCKWVESNEENISKVPTKPGIFIVGLKNKNSTEAVDIIIDEHDIQKQAHNSIERAYERVADKKSKITKSVVHFRWMTFQQKNDKDVISLCAHWYNNGVLPKYLTSWPGLNLLQQTDTLMFSNELQKWGYPKKDAFWRKPKSIPAKVVEVVKSCNWAEPCEICDAYFGKWKSLENVVANDKAPDTDGIFMIALCYGKVREVAQIGFHCSDIKLNIKKGIENYNANNMRRGLWRYQHLKKVSDPVFQVRWMEIPGIVNSDNCCFLYAHWLNTGSRPIVTSLPGEEILVKNNRFVVRKLDEKWCYEIEFYKQFKNSKSKIKNNIINEMEEDIRYFKVSNNK</sequence>